<dbReference type="Gene3D" id="2.160.10.10">
    <property type="entry name" value="Hexapeptide repeat proteins"/>
    <property type="match status" value="1"/>
</dbReference>
<dbReference type="InterPro" id="IPR001451">
    <property type="entry name" value="Hexapep"/>
</dbReference>
<dbReference type="HOGENOM" id="CLU_081811_3_0_6"/>
<protein>
    <submittedName>
        <fullName evidence="5">Hexapeptide repeat-containing transferase</fullName>
    </submittedName>
</protein>
<reference evidence="5 6" key="1">
    <citation type="journal article" date="2011" name="J. Bacteriol.">
        <title>Complete genome sequence of the polycyclic aromatic hydrocarbon-degrading bacterium Alteromonas sp. strain SN2.</title>
        <authorList>
            <person name="Jin H.M."/>
            <person name="Jeong H."/>
            <person name="Moon E.J."/>
            <person name="Math R.K."/>
            <person name="Lee K."/>
            <person name="Kim H.J."/>
            <person name="Jeon C.O."/>
            <person name="Oh T.K."/>
            <person name="Kim J.F."/>
        </authorList>
    </citation>
    <scope>NUCLEOTIDE SEQUENCE [LARGE SCALE GENOMIC DNA]</scope>
    <source>
        <strain evidence="6">JCM 17741 / KACC 18427 / KCTC 11700BP / SN2</strain>
    </source>
</reference>
<dbReference type="Pfam" id="PF00132">
    <property type="entry name" value="Hexapep"/>
    <property type="match status" value="1"/>
</dbReference>
<evidence type="ECO:0000256" key="1">
    <source>
        <dbReference type="ARBA" id="ARBA00007274"/>
    </source>
</evidence>
<accession>F5ZE83</accession>
<dbReference type="KEGG" id="alt:ambt_13385"/>
<feature type="binding site" evidence="3">
    <location>
        <position position="72"/>
    </location>
    <ligand>
        <name>substrate</name>
    </ligand>
</feature>
<dbReference type="eggNOG" id="COG1086">
    <property type="taxonomic scope" value="Bacteria"/>
</dbReference>
<dbReference type="InterPro" id="IPR011004">
    <property type="entry name" value="Trimer_LpxA-like_sf"/>
</dbReference>
<keyword evidence="6" id="KW-1185">Reference proteome</keyword>
<dbReference type="Gene3D" id="3.40.50.20">
    <property type="match status" value="1"/>
</dbReference>
<dbReference type="AlphaFoldDB" id="F5ZE83"/>
<dbReference type="InterPro" id="IPR020019">
    <property type="entry name" value="AcTrfase_PglD-like"/>
</dbReference>
<organism evidence="5 6">
    <name type="scientific">Alteromonas naphthalenivorans</name>
    <dbReference type="NCBI Taxonomy" id="715451"/>
    <lineage>
        <taxon>Bacteria</taxon>
        <taxon>Pseudomonadati</taxon>
        <taxon>Pseudomonadota</taxon>
        <taxon>Gammaproteobacteria</taxon>
        <taxon>Alteromonadales</taxon>
        <taxon>Alteromonadaceae</taxon>
        <taxon>Alteromonas/Salinimonas group</taxon>
        <taxon>Alteromonas</taxon>
    </lineage>
</organism>
<dbReference type="OrthoDB" id="1115300at2"/>
<dbReference type="Pfam" id="PF17836">
    <property type="entry name" value="PglD_N"/>
    <property type="match status" value="1"/>
</dbReference>
<keyword evidence="5" id="KW-0808">Transferase</keyword>
<evidence type="ECO:0000256" key="3">
    <source>
        <dbReference type="PIRSR" id="PIRSR620019-2"/>
    </source>
</evidence>
<feature type="domain" description="PglD N-terminal" evidence="4">
    <location>
        <begin position="3"/>
        <end position="79"/>
    </location>
</feature>
<evidence type="ECO:0000313" key="5">
    <source>
        <dbReference type="EMBL" id="AEF04195.1"/>
    </source>
</evidence>
<dbReference type="GO" id="GO:0016740">
    <property type="term" value="F:transferase activity"/>
    <property type="evidence" value="ECO:0007669"/>
    <property type="project" value="UniProtKB-KW"/>
</dbReference>
<dbReference type="InterPro" id="IPR041561">
    <property type="entry name" value="PglD_N"/>
</dbReference>
<name>F5ZE83_ALTNA</name>
<gene>
    <name evidence="5" type="ordered locus">ambt_13385</name>
</gene>
<proteinExistence type="inferred from homology"/>
<evidence type="ECO:0000256" key="2">
    <source>
        <dbReference type="PIRSR" id="PIRSR620019-1"/>
    </source>
</evidence>
<dbReference type="PANTHER" id="PTHR43300">
    <property type="entry name" value="ACETYLTRANSFERASE"/>
    <property type="match status" value="1"/>
</dbReference>
<evidence type="ECO:0000313" key="6">
    <source>
        <dbReference type="Proteomes" id="UP000000683"/>
    </source>
</evidence>
<evidence type="ECO:0000259" key="4">
    <source>
        <dbReference type="Pfam" id="PF17836"/>
    </source>
</evidence>
<sequence length="221" mass="23914">MQRLLIFGAGSLAKIISQWLLESDKYSVAAFVVDDGYESDKCIAGNAIPVISYSEAKKQYSAADIRFVIAVGYKSLRNRARVAKRITNDGYSLESIISKSASIDTSVKLGEGCIVFPNVTIEPFCDIGANNIFWSGTIICHDVKIGEHNFFAAGSLIGGEVSIENLCFFGFRSVVIHQLTLASETLIGAASMLSSNSESAAQYIGTPAKLRGFHHEYGIQI</sequence>
<comment type="similarity">
    <text evidence="1">Belongs to the transferase hexapeptide repeat family.</text>
</comment>
<dbReference type="Proteomes" id="UP000000683">
    <property type="component" value="Chromosome"/>
</dbReference>
<dbReference type="InterPro" id="IPR050179">
    <property type="entry name" value="Trans_hexapeptide_repeat"/>
</dbReference>
<dbReference type="eggNOG" id="COG1044">
    <property type="taxonomic scope" value="Bacteria"/>
</dbReference>
<feature type="site" description="Increases basicity of active site His" evidence="2">
    <location>
        <position position="142"/>
    </location>
</feature>
<dbReference type="EMBL" id="CP002339">
    <property type="protein sequence ID" value="AEF04195.1"/>
    <property type="molecule type" value="Genomic_DNA"/>
</dbReference>
<dbReference type="CDD" id="cd03360">
    <property type="entry name" value="LbH_AT_putative"/>
    <property type="match status" value="1"/>
</dbReference>
<dbReference type="SUPFAM" id="SSF51161">
    <property type="entry name" value="Trimeric LpxA-like enzymes"/>
    <property type="match status" value="1"/>
</dbReference>
<dbReference type="RefSeq" id="WP_013785125.1">
    <property type="nucleotide sequence ID" value="NC_015554.1"/>
</dbReference>
<feature type="active site" description="Proton acceptor" evidence="2">
    <location>
        <position position="141"/>
    </location>
</feature>